<dbReference type="InterPro" id="IPR051783">
    <property type="entry name" value="NAD(P)-dependent_oxidoreduct"/>
</dbReference>
<dbReference type="RefSeq" id="WP_397091302.1">
    <property type="nucleotide sequence ID" value="NZ_JBITGY010000018.1"/>
</dbReference>
<dbReference type="PANTHER" id="PTHR48079">
    <property type="entry name" value="PROTEIN YEEZ"/>
    <property type="match status" value="1"/>
</dbReference>
<dbReference type="Gene3D" id="3.40.50.720">
    <property type="entry name" value="NAD(P)-binding Rossmann-like Domain"/>
    <property type="match status" value="1"/>
</dbReference>
<comment type="caution">
    <text evidence="2">The sequence shown here is derived from an EMBL/GenBank/DDBJ whole genome shotgun (WGS) entry which is preliminary data.</text>
</comment>
<dbReference type="EMBL" id="JBITGY010000018">
    <property type="protein sequence ID" value="MFI6505240.1"/>
    <property type="molecule type" value="Genomic_DNA"/>
</dbReference>
<sequence>MKVLVLGATGYIGGAVLEELARRGHEVAVLVRPAADGGRRLPAVPDERYGDLTDAASVVAAVTPDVDVVVHAAHLTGDEAADLGLFERLLGAGKPVVYISGVWVLGATGDGNEESATEPIAIVGYRPKVEDLVLGAGGVVVRPGVVHGRGGGIPALLRGWAAERGNGVHVGEGGEGSAFVHVDDLAELVVAAVEKGGPGAVYHGVSEEHVPLAEVAAAAARSAGVDAEVRVLPVAEAAQLVGLPFAEALALSQRVSSARTKTALGWAPSRPGIVSELLEGSYTH</sequence>
<evidence type="ECO:0000259" key="1">
    <source>
        <dbReference type="Pfam" id="PF01370"/>
    </source>
</evidence>
<accession>A0ABW7ZAM4</accession>
<evidence type="ECO:0000313" key="3">
    <source>
        <dbReference type="Proteomes" id="UP001612741"/>
    </source>
</evidence>
<dbReference type="InterPro" id="IPR036291">
    <property type="entry name" value="NAD(P)-bd_dom_sf"/>
</dbReference>
<name>A0ABW7ZAM4_9ACTN</name>
<dbReference type="Pfam" id="PF01370">
    <property type="entry name" value="Epimerase"/>
    <property type="match status" value="1"/>
</dbReference>
<reference evidence="2 3" key="1">
    <citation type="submission" date="2024-10" db="EMBL/GenBank/DDBJ databases">
        <title>The Natural Products Discovery Center: Release of the First 8490 Sequenced Strains for Exploring Actinobacteria Biosynthetic Diversity.</title>
        <authorList>
            <person name="Kalkreuter E."/>
            <person name="Kautsar S.A."/>
            <person name="Yang D."/>
            <person name="Bader C.D."/>
            <person name="Teijaro C.N."/>
            <person name="Fluegel L."/>
            <person name="Davis C.M."/>
            <person name="Simpson J.R."/>
            <person name="Lauterbach L."/>
            <person name="Steele A.D."/>
            <person name="Gui C."/>
            <person name="Meng S."/>
            <person name="Li G."/>
            <person name="Viehrig K."/>
            <person name="Ye F."/>
            <person name="Su P."/>
            <person name="Kiefer A.F."/>
            <person name="Nichols A."/>
            <person name="Cepeda A.J."/>
            <person name="Yan W."/>
            <person name="Fan B."/>
            <person name="Jiang Y."/>
            <person name="Adhikari A."/>
            <person name="Zheng C.-J."/>
            <person name="Schuster L."/>
            <person name="Cowan T.M."/>
            <person name="Smanski M.J."/>
            <person name="Chevrette M.G."/>
            <person name="De Carvalho L.P.S."/>
            <person name="Shen B."/>
        </authorList>
    </citation>
    <scope>NUCLEOTIDE SEQUENCE [LARGE SCALE GENOMIC DNA]</scope>
    <source>
        <strain evidence="2 3">NPDC050545</strain>
    </source>
</reference>
<proteinExistence type="predicted"/>
<gene>
    <name evidence="2" type="ORF">ACIBG2_48220</name>
</gene>
<feature type="domain" description="NAD-dependent epimerase/dehydratase" evidence="1">
    <location>
        <begin position="3"/>
        <end position="78"/>
    </location>
</feature>
<keyword evidence="3" id="KW-1185">Reference proteome</keyword>
<dbReference type="PANTHER" id="PTHR48079:SF6">
    <property type="entry name" value="NAD(P)-BINDING DOMAIN-CONTAINING PROTEIN-RELATED"/>
    <property type="match status" value="1"/>
</dbReference>
<protein>
    <submittedName>
        <fullName evidence="2">NAD-dependent epimerase/dehydratase family protein</fullName>
    </submittedName>
</protein>
<dbReference type="InterPro" id="IPR001509">
    <property type="entry name" value="Epimerase_deHydtase"/>
</dbReference>
<dbReference type="SUPFAM" id="SSF51735">
    <property type="entry name" value="NAD(P)-binding Rossmann-fold domains"/>
    <property type="match status" value="1"/>
</dbReference>
<dbReference type="Proteomes" id="UP001612741">
    <property type="component" value="Unassembled WGS sequence"/>
</dbReference>
<organism evidence="2 3">
    <name type="scientific">Nonomuraea typhae</name>
    <dbReference type="NCBI Taxonomy" id="2603600"/>
    <lineage>
        <taxon>Bacteria</taxon>
        <taxon>Bacillati</taxon>
        <taxon>Actinomycetota</taxon>
        <taxon>Actinomycetes</taxon>
        <taxon>Streptosporangiales</taxon>
        <taxon>Streptosporangiaceae</taxon>
        <taxon>Nonomuraea</taxon>
    </lineage>
</organism>
<evidence type="ECO:0000313" key="2">
    <source>
        <dbReference type="EMBL" id="MFI6505240.1"/>
    </source>
</evidence>